<accession>A0AAW0Y1B9</accession>
<feature type="compositionally biased region" description="Polar residues" evidence="1">
    <location>
        <begin position="114"/>
        <end position="134"/>
    </location>
</feature>
<feature type="region of interest" description="Disordered" evidence="1">
    <location>
        <begin position="1"/>
        <end position="35"/>
    </location>
</feature>
<reference evidence="2 3" key="1">
    <citation type="journal article" date="2024" name="BMC Genomics">
        <title>Genome assembly of redclaw crayfish (Cherax quadricarinatus) provides insights into its immune adaptation and hypoxia tolerance.</title>
        <authorList>
            <person name="Liu Z."/>
            <person name="Zheng J."/>
            <person name="Li H."/>
            <person name="Fang K."/>
            <person name="Wang S."/>
            <person name="He J."/>
            <person name="Zhou D."/>
            <person name="Weng S."/>
            <person name="Chi M."/>
            <person name="Gu Z."/>
            <person name="He J."/>
            <person name="Li F."/>
            <person name="Wang M."/>
        </authorList>
    </citation>
    <scope>NUCLEOTIDE SEQUENCE [LARGE SCALE GENOMIC DNA]</scope>
    <source>
        <strain evidence="2">ZL_2023a</strain>
    </source>
</reference>
<comment type="caution">
    <text evidence="2">The sequence shown here is derived from an EMBL/GenBank/DDBJ whole genome shotgun (WGS) entry which is preliminary data.</text>
</comment>
<evidence type="ECO:0000313" key="2">
    <source>
        <dbReference type="EMBL" id="KAK8745388.1"/>
    </source>
</evidence>
<feature type="region of interest" description="Disordered" evidence="1">
    <location>
        <begin position="93"/>
        <end position="138"/>
    </location>
</feature>
<proteinExistence type="predicted"/>
<feature type="compositionally biased region" description="Polar residues" evidence="1">
    <location>
        <begin position="24"/>
        <end position="35"/>
    </location>
</feature>
<evidence type="ECO:0000256" key="1">
    <source>
        <dbReference type="SAM" id="MobiDB-lite"/>
    </source>
</evidence>
<dbReference type="SUPFAM" id="SSF56219">
    <property type="entry name" value="DNase I-like"/>
    <property type="match status" value="1"/>
</dbReference>
<dbReference type="InterPro" id="IPR036691">
    <property type="entry name" value="Endo/exonu/phosph_ase_sf"/>
</dbReference>
<dbReference type="EMBL" id="JARKIK010000019">
    <property type="protein sequence ID" value="KAK8745388.1"/>
    <property type="molecule type" value="Genomic_DNA"/>
</dbReference>
<name>A0AAW0Y1B9_CHEQU</name>
<sequence length="439" mass="47638">MLEPELSCDGAALAAGSSLERPGSPNTTQPWNHPATVSMSVWAPPVVPRMPQEGNTSEFSALGSQQGAGTGLQQHGQLRGQAAWWPGRQNHWEKQPQARNTAQQVPAWHHHSLPSHQQASSQGQAPPVSGQSQADVPRQETRKLMATQTGPRVHPAYAAAVSTATRTCLVTQPRLDESSGSTPTEVMVDSFPTQLKKTIRVISALLCRLLPLAEDRGAYRQLLSWMLGVVLLDRKDSTELQAIIQESFQSVMEEALESPTMDDESQTDGIRGPPLRPLKILQWNICGLQQKIHLVIEAAVQDEVDVFLLQETLTNSSHQTQPCIPGFLAYLQCLEGTGRGTAIYVRITIPHSISTDPINCGEGMEVQAVTLHLPDGPLMVYNIYRSSRYTLDISEVAALAFPGGSCCGWGCQCPPPNTYFCLSYQCSWEAPCGCAGGGP</sequence>
<organism evidence="2 3">
    <name type="scientific">Cherax quadricarinatus</name>
    <name type="common">Australian red claw crayfish</name>
    <dbReference type="NCBI Taxonomy" id="27406"/>
    <lineage>
        <taxon>Eukaryota</taxon>
        <taxon>Metazoa</taxon>
        <taxon>Ecdysozoa</taxon>
        <taxon>Arthropoda</taxon>
        <taxon>Crustacea</taxon>
        <taxon>Multicrustacea</taxon>
        <taxon>Malacostraca</taxon>
        <taxon>Eumalacostraca</taxon>
        <taxon>Eucarida</taxon>
        <taxon>Decapoda</taxon>
        <taxon>Pleocyemata</taxon>
        <taxon>Astacidea</taxon>
        <taxon>Parastacoidea</taxon>
        <taxon>Parastacidae</taxon>
        <taxon>Cherax</taxon>
    </lineage>
</organism>
<evidence type="ECO:0000313" key="3">
    <source>
        <dbReference type="Proteomes" id="UP001445076"/>
    </source>
</evidence>
<gene>
    <name evidence="2" type="ORF">OTU49_000164</name>
</gene>
<feature type="region of interest" description="Disordered" evidence="1">
    <location>
        <begin position="50"/>
        <end position="79"/>
    </location>
</feature>
<protein>
    <recommendedName>
        <fullName evidence="4">Endonuclease/exonuclease/phosphatase domain-containing protein</fullName>
    </recommendedName>
</protein>
<dbReference type="Proteomes" id="UP001445076">
    <property type="component" value="Unassembled WGS sequence"/>
</dbReference>
<dbReference type="Gene3D" id="3.60.10.10">
    <property type="entry name" value="Endonuclease/exonuclease/phosphatase"/>
    <property type="match status" value="1"/>
</dbReference>
<feature type="compositionally biased region" description="Polar residues" evidence="1">
    <location>
        <begin position="53"/>
        <end position="76"/>
    </location>
</feature>
<keyword evidence="3" id="KW-1185">Reference proteome</keyword>
<dbReference type="AlphaFoldDB" id="A0AAW0Y1B9"/>
<evidence type="ECO:0008006" key="4">
    <source>
        <dbReference type="Google" id="ProtNLM"/>
    </source>
</evidence>